<sequence length="50" mass="5659">MRQRVRLLLDDEAEGGARGRKVAKKFFRHRSTEAMVEVEAAVSEVVIGMK</sequence>
<evidence type="ECO:0000313" key="1">
    <source>
        <dbReference type="EMBL" id="KAL0394868.1"/>
    </source>
</evidence>
<dbReference type="EMBL" id="JACGWN010000013">
    <property type="protein sequence ID" value="KAL0410587.1"/>
    <property type="molecule type" value="Genomic_DNA"/>
</dbReference>
<protein>
    <submittedName>
        <fullName evidence="2">Uncharacterized protein</fullName>
    </submittedName>
</protein>
<dbReference type="AlphaFoldDB" id="A0AAW2U251"/>
<dbReference type="EMBL" id="JACGWN010000016">
    <property type="protein sequence ID" value="KAL0394868.1"/>
    <property type="molecule type" value="Genomic_DNA"/>
</dbReference>
<reference evidence="2" key="1">
    <citation type="submission" date="2020-06" db="EMBL/GenBank/DDBJ databases">
        <authorList>
            <person name="Li T."/>
            <person name="Hu X."/>
            <person name="Zhang T."/>
            <person name="Song X."/>
            <person name="Zhang H."/>
            <person name="Dai N."/>
            <person name="Sheng W."/>
            <person name="Hou X."/>
            <person name="Wei L."/>
        </authorList>
    </citation>
    <scope>NUCLEOTIDE SEQUENCE</scope>
    <source>
        <strain evidence="2">KEN1</strain>
        <tissue evidence="2">Leaf</tissue>
    </source>
</reference>
<organism evidence="2">
    <name type="scientific">Sesamum latifolium</name>
    <dbReference type="NCBI Taxonomy" id="2727402"/>
    <lineage>
        <taxon>Eukaryota</taxon>
        <taxon>Viridiplantae</taxon>
        <taxon>Streptophyta</taxon>
        <taxon>Embryophyta</taxon>
        <taxon>Tracheophyta</taxon>
        <taxon>Spermatophyta</taxon>
        <taxon>Magnoliopsida</taxon>
        <taxon>eudicotyledons</taxon>
        <taxon>Gunneridae</taxon>
        <taxon>Pentapetalae</taxon>
        <taxon>asterids</taxon>
        <taxon>lamiids</taxon>
        <taxon>Lamiales</taxon>
        <taxon>Pedaliaceae</taxon>
        <taxon>Sesamum</taxon>
    </lineage>
</organism>
<name>A0AAW2U251_9LAMI</name>
<reference evidence="2" key="2">
    <citation type="journal article" date="2024" name="Plant">
        <title>Genomic evolution and insights into agronomic trait innovations of Sesamum species.</title>
        <authorList>
            <person name="Miao H."/>
            <person name="Wang L."/>
            <person name="Qu L."/>
            <person name="Liu H."/>
            <person name="Sun Y."/>
            <person name="Le M."/>
            <person name="Wang Q."/>
            <person name="Wei S."/>
            <person name="Zheng Y."/>
            <person name="Lin W."/>
            <person name="Duan Y."/>
            <person name="Cao H."/>
            <person name="Xiong S."/>
            <person name="Wang X."/>
            <person name="Wei L."/>
            <person name="Li C."/>
            <person name="Ma Q."/>
            <person name="Ju M."/>
            <person name="Zhao R."/>
            <person name="Li G."/>
            <person name="Mu C."/>
            <person name="Tian Q."/>
            <person name="Mei H."/>
            <person name="Zhang T."/>
            <person name="Gao T."/>
            <person name="Zhang H."/>
        </authorList>
    </citation>
    <scope>NUCLEOTIDE SEQUENCE</scope>
    <source>
        <strain evidence="2">KEN1</strain>
    </source>
</reference>
<accession>A0AAW2U251</accession>
<gene>
    <name evidence="2" type="ORF">Slati_3648400</name>
    <name evidence="1" type="ORF">Slati_4453000</name>
</gene>
<evidence type="ECO:0000313" key="2">
    <source>
        <dbReference type="EMBL" id="KAL0410587.1"/>
    </source>
</evidence>
<proteinExistence type="predicted"/>
<comment type="caution">
    <text evidence="2">The sequence shown here is derived from an EMBL/GenBank/DDBJ whole genome shotgun (WGS) entry which is preliminary data.</text>
</comment>